<proteinExistence type="predicted"/>
<sequence>MNLHDDIKDQDIAIKSSFIMTTINIYGMCFVVHALLRKNVFQVQLFNYILGIESLLPLCNTVLFLVNRNVRESIFSFTMVLCNLSEMLYTIRVTKAAEYEFFWYYSKQTGMNMSMKGKSLF</sequence>
<feature type="transmembrane region" description="Helical" evidence="1">
    <location>
        <begin position="48"/>
        <end position="66"/>
    </location>
</feature>
<evidence type="ECO:0000256" key="1">
    <source>
        <dbReference type="SAM" id="Phobius"/>
    </source>
</evidence>
<feature type="transmembrane region" description="Helical" evidence="1">
    <location>
        <begin position="12"/>
        <end position="36"/>
    </location>
</feature>
<dbReference type="AlphaFoldDB" id="L7JY66"/>
<accession>L7JY66</accession>
<gene>
    <name evidence="2" type="ORF">THOM_1334</name>
</gene>
<keyword evidence="3" id="KW-1185">Reference proteome</keyword>
<reference evidence="2 3" key="1">
    <citation type="journal article" date="2012" name="PLoS Pathog.">
        <title>The genome of the obligate intracellular parasite Trachipleistophora hominis: new insights into microsporidian genome dynamics and reductive evolution.</title>
        <authorList>
            <person name="Heinz E."/>
            <person name="Williams T.A."/>
            <person name="Nakjang S."/>
            <person name="Noel C.J."/>
            <person name="Swan D.C."/>
            <person name="Goldberg A.V."/>
            <person name="Harris S.R."/>
            <person name="Weinmaier T."/>
            <person name="Markert S."/>
            <person name="Becher D."/>
            <person name="Bernhardt J."/>
            <person name="Dagan T."/>
            <person name="Hacker C."/>
            <person name="Lucocq J.M."/>
            <person name="Schweder T."/>
            <person name="Rattei T."/>
            <person name="Hall N."/>
            <person name="Hirt R.P."/>
            <person name="Embley T.M."/>
        </authorList>
    </citation>
    <scope>NUCLEOTIDE SEQUENCE [LARGE SCALE GENOMIC DNA]</scope>
</reference>
<organism evidence="2 3">
    <name type="scientific">Trachipleistophora hominis</name>
    <name type="common">Microsporidian parasite</name>
    <dbReference type="NCBI Taxonomy" id="72359"/>
    <lineage>
        <taxon>Eukaryota</taxon>
        <taxon>Fungi</taxon>
        <taxon>Fungi incertae sedis</taxon>
        <taxon>Microsporidia</taxon>
        <taxon>Pleistophoridae</taxon>
        <taxon>Trachipleistophora</taxon>
    </lineage>
</organism>
<dbReference type="Proteomes" id="UP000011185">
    <property type="component" value="Unassembled WGS sequence"/>
</dbReference>
<dbReference type="OrthoDB" id="10355933at2759"/>
<evidence type="ECO:0000313" key="3">
    <source>
        <dbReference type="Proteomes" id="UP000011185"/>
    </source>
</evidence>
<dbReference type="HOGENOM" id="CLU_146217_0_0_1"/>
<dbReference type="VEuPathDB" id="MicrosporidiaDB:THOM_1334"/>
<keyword evidence="1" id="KW-0812">Transmembrane</keyword>
<dbReference type="OMA" id="MTTINIY"/>
<dbReference type="InParanoid" id="L7JY66"/>
<dbReference type="EMBL" id="JH993935">
    <property type="protein sequence ID" value="ELQ75662.1"/>
    <property type="molecule type" value="Genomic_DNA"/>
</dbReference>
<protein>
    <submittedName>
        <fullName evidence="2">Putative transporter</fullName>
    </submittedName>
</protein>
<keyword evidence="1" id="KW-0472">Membrane</keyword>
<keyword evidence="1" id="KW-1133">Transmembrane helix</keyword>
<name>L7JY66_TRAHO</name>
<evidence type="ECO:0000313" key="2">
    <source>
        <dbReference type="EMBL" id="ELQ75662.1"/>
    </source>
</evidence>